<keyword evidence="13" id="KW-1185">Reference proteome</keyword>
<proteinExistence type="inferred from homology"/>
<keyword evidence="12" id="KW-0966">Cell projection</keyword>
<evidence type="ECO:0000256" key="9">
    <source>
        <dbReference type="ARBA" id="ARBA00023143"/>
    </source>
</evidence>
<keyword evidence="7" id="KW-0283">Flagellar rotation</keyword>
<dbReference type="Pfam" id="PF01052">
    <property type="entry name" value="FliMN_C"/>
    <property type="match status" value="1"/>
</dbReference>
<dbReference type="Proteomes" id="UP000005435">
    <property type="component" value="Chromosome"/>
</dbReference>
<dbReference type="HOGENOM" id="CLU_052646_0_0_9"/>
<dbReference type="GO" id="GO:0071978">
    <property type="term" value="P:bacterial-type flagellum-dependent swarming motility"/>
    <property type="evidence" value="ECO:0007669"/>
    <property type="project" value="TreeGrafter"/>
</dbReference>
<name>G8LVG7_ACECE</name>
<dbReference type="Gene3D" id="2.30.330.10">
    <property type="entry name" value="SpoA-like"/>
    <property type="match status" value="1"/>
</dbReference>
<keyword evidence="8" id="KW-0472">Membrane</keyword>
<accession>G8LVG7</accession>
<evidence type="ECO:0000313" key="13">
    <source>
        <dbReference type="Proteomes" id="UP000005435"/>
    </source>
</evidence>
<keyword evidence="12" id="KW-0969">Cilium</keyword>
<evidence type="ECO:0000256" key="8">
    <source>
        <dbReference type="ARBA" id="ARBA00023136"/>
    </source>
</evidence>
<protein>
    <recommendedName>
        <fullName evidence="4 10">Flagellar motor switch protein FliM</fullName>
    </recommendedName>
</protein>
<feature type="domain" description="Flagellar motor switch protein FliN-like C-terminal" evidence="11">
    <location>
        <begin position="252"/>
        <end position="323"/>
    </location>
</feature>
<dbReference type="PIRSF" id="PIRSF002888">
    <property type="entry name" value="FliM"/>
    <property type="match status" value="1"/>
</dbReference>
<evidence type="ECO:0000256" key="5">
    <source>
        <dbReference type="ARBA" id="ARBA00022475"/>
    </source>
</evidence>
<dbReference type="Gene3D" id="3.40.1550.10">
    <property type="entry name" value="CheC-like"/>
    <property type="match status" value="1"/>
</dbReference>
<dbReference type="EMBL" id="CP003065">
    <property type="protein sequence ID" value="AEV68556.1"/>
    <property type="molecule type" value="Genomic_DNA"/>
</dbReference>
<dbReference type="OrthoDB" id="9806941at2"/>
<organism evidence="12 13">
    <name type="scientific">Acetivibrio clariflavus (strain DSM 19732 / NBRC 101661 / EBR45)</name>
    <name type="common">Clostridium clariflavum</name>
    <dbReference type="NCBI Taxonomy" id="720554"/>
    <lineage>
        <taxon>Bacteria</taxon>
        <taxon>Bacillati</taxon>
        <taxon>Bacillota</taxon>
        <taxon>Clostridia</taxon>
        <taxon>Eubacteriales</taxon>
        <taxon>Oscillospiraceae</taxon>
        <taxon>Acetivibrio</taxon>
    </lineage>
</organism>
<dbReference type="SUPFAM" id="SSF101801">
    <property type="entry name" value="Surface presentation of antigens (SPOA)"/>
    <property type="match status" value="1"/>
</dbReference>
<dbReference type="CDD" id="cd17908">
    <property type="entry name" value="FliM"/>
    <property type="match status" value="1"/>
</dbReference>
<gene>
    <name evidence="12" type="ordered locus">Clocl_1954</name>
</gene>
<dbReference type="SUPFAM" id="SSF103039">
    <property type="entry name" value="CheC-like"/>
    <property type="match status" value="1"/>
</dbReference>
<keyword evidence="6" id="KW-0145">Chemotaxis</keyword>
<evidence type="ECO:0000256" key="10">
    <source>
        <dbReference type="NCBIfam" id="TIGR01397"/>
    </source>
</evidence>
<dbReference type="Pfam" id="PF02154">
    <property type="entry name" value="FliM"/>
    <property type="match status" value="1"/>
</dbReference>
<comment type="subcellular location">
    <subcellularLocation>
        <location evidence="1">Bacterial flagellum basal body</location>
    </subcellularLocation>
    <subcellularLocation>
        <location evidence="2">Cell membrane</location>
        <topology evidence="2">Peripheral membrane protein</topology>
    </subcellularLocation>
</comment>
<dbReference type="NCBIfam" id="TIGR01397">
    <property type="entry name" value="fliM_switch"/>
    <property type="match status" value="1"/>
</dbReference>
<keyword evidence="5" id="KW-1003">Cell membrane</keyword>
<keyword evidence="12" id="KW-0282">Flagellum</keyword>
<dbReference type="InterPro" id="IPR001543">
    <property type="entry name" value="FliN-like_C"/>
</dbReference>
<dbReference type="InterPro" id="IPR001689">
    <property type="entry name" value="Flag_FliM"/>
</dbReference>
<evidence type="ECO:0000256" key="6">
    <source>
        <dbReference type="ARBA" id="ARBA00022500"/>
    </source>
</evidence>
<dbReference type="GO" id="GO:0050918">
    <property type="term" value="P:positive chemotaxis"/>
    <property type="evidence" value="ECO:0007669"/>
    <property type="project" value="TreeGrafter"/>
</dbReference>
<dbReference type="PRINTS" id="PR00955">
    <property type="entry name" value="FLGMOTORFLIM"/>
</dbReference>
<evidence type="ECO:0000256" key="4">
    <source>
        <dbReference type="ARBA" id="ARBA00021898"/>
    </source>
</evidence>
<evidence type="ECO:0000256" key="2">
    <source>
        <dbReference type="ARBA" id="ARBA00004202"/>
    </source>
</evidence>
<evidence type="ECO:0000313" key="12">
    <source>
        <dbReference type="EMBL" id="AEV68556.1"/>
    </source>
</evidence>
<evidence type="ECO:0000256" key="1">
    <source>
        <dbReference type="ARBA" id="ARBA00004117"/>
    </source>
</evidence>
<keyword evidence="9" id="KW-0975">Bacterial flagellum</keyword>
<comment type="similarity">
    <text evidence="3">Belongs to the FliM family.</text>
</comment>
<dbReference type="STRING" id="720554.Clocl_1954"/>
<reference evidence="12 13" key="2">
    <citation type="journal article" date="2012" name="Stand. Genomic Sci.">
        <title>Complete Genome Sequence of Clostridium clariflavum DSM 19732.</title>
        <authorList>
            <person name="Izquierdo J.A."/>
            <person name="Goodwin L."/>
            <person name="Davenport K.W."/>
            <person name="Teshima H."/>
            <person name="Bruce D."/>
            <person name="Detter C."/>
            <person name="Tapia R."/>
            <person name="Han S."/>
            <person name="Land M."/>
            <person name="Hauser L."/>
            <person name="Jeffries C.D."/>
            <person name="Han J."/>
            <person name="Pitluck S."/>
            <person name="Nolan M."/>
            <person name="Chen A."/>
            <person name="Huntemann M."/>
            <person name="Mavromatis K."/>
            <person name="Mikhailova N."/>
            <person name="Liolios K."/>
            <person name="Woyke T."/>
            <person name="Lynd L.R."/>
        </authorList>
    </citation>
    <scope>NUCLEOTIDE SEQUENCE [LARGE SCALE GENOMIC DNA]</scope>
    <source>
        <strain evidence="13">DSM 19732 / NBRC 101661 / EBR45</strain>
    </source>
</reference>
<evidence type="ECO:0000256" key="7">
    <source>
        <dbReference type="ARBA" id="ARBA00022779"/>
    </source>
</evidence>
<dbReference type="GO" id="GO:0005886">
    <property type="term" value="C:plasma membrane"/>
    <property type="evidence" value="ECO:0007669"/>
    <property type="project" value="UniProtKB-SubCell"/>
</dbReference>
<dbReference type="PANTHER" id="PTHR30034">
    <property type="entry name" value="FLAGELLAR MOTOR SWITCH PROTEIN FLIM"/>
    <property type="match status" value="1"/>
</dbReference>
<dbReference type="InterPro" id="IPR036429">
    <property type="entry name" value="SpoA-like_sf"/>
</dbReference>
<dbReference type="GO" id="GO:0003774">
    <property type="term" value="F:cytoskeletal motor activity"/>
    <property type="evidence" value="ECO:0007669"/>
    <property type="project" value="InterPro"/>
</dbReference>
<dbReference type="KEGG" id="ccl:Clocl_1954"/>
<dbReference type="GO" id="GO:0009425">
    <property type="term" value="C:bacterial-type flagellum basal body"/>
    <property type="evidence" value="ECO:0007669"/>
    <property type="project" value="UniProtKB-SubCell"/>
</dbReference>
<dbReference type="RefSeq" id="WP_014255137.1">
    <property type="nucleotide sequence ID" value="NC_016627.1"/>
</dbReference>
<evidence type="ECO:0000256" key="3">
    <source>
        <dbReference type="ARBA" id="ARBA00011049"/>
    </source>
</evidence>
<reference evidence="13" key="1">
    <citation type="submission" date="2011-12" db="EMBL/GenBank/DDBJ databases">
        <title>Complete sequence of Clostridium clariflavum DSM 19732.</title>
        <authorList>
            <consortium name="US DOE Joint Genome Institute"/>
            <person name="Lucas S."/>
            <person name="Han J."/>
            <person name="Lapidus A."/>
            <person name="Cheng J.-F."/>
            <person name="Goodwin L."/>
            <person name="Pitluck S."/>
            <person name="Peters L."/>
            <person name="Teshima H."/>
            <person name="Detter J.C."/>
            <person name="Han C."/>
            <person name="Tapia R."/>
            <person name="Land M."/>
            <person name="Hauser L."/>
            <person name="Kyrpides N."/>
            <person name="Ivanova N."/>
            <person name="Pagani I."/>
            <person name="Kitzmiller T."/>
            <person name="Lynd L."/>
            <person name="Izquierdo J."/>
            <person name="Woyke T."/>
        </authorList>
    </citation>
    <scope>NUCLEOTIDE SEQUENCE [LARGE SCALE GENOMIC DNA]</scope>
    <source>
        <strain evidence="13">DSM 19732 / NBRC 101661 / EBR45</strain>
    </source>
</reference>
<dbReference type="PANTHER" id="PTHR30034:SF6">
    <property type="entry name" value="YOP PROTEINS TRANSLOCATION PROTEIN Q"/>
    <property type="match status" value="1"/>
</dbReference>
<dbReference type="InterPro" id="IPR028976">
    <property type="entry name" value="CheC-like_sf"/>
</dbReference>
<sequence length="329" mass="37101">MGDILSQSEIDELLKALNTGELDVQNITTAPEDRKIRNHDFRRPSKFAKDHIKTLNVIHDNYARLLSNFLSGYLRTLVQIQVISVEAIAYYEFNNSISNPAVLAIVDFSPLSGSIIFEMAPSIAYVLIDRILGGKGYPMDKIREFTEVELAIIERIIVQVLNLMREPWENVMAIKPRLEKIETNAQFAQIISANEMVALVTLSAKIGEVEGMINICIPHMVVEPIVPKLSTKYWFTKNEKEKNNENKDTIEQKIENTKIPVRAILGRTTILVNDFLDLQPGDVIPLDSSINGNLEILVGDLLKFYGTPGVKRNRIAVKVTEIVKGEEEE</sequence>
<evidence type="ECO:0000259" key="11">
    <source>
        <dbReference type="Pfam" id="PF01052"/>
    </source>
</evidence>
<dbReference type="AlphaFoldDB" id="G8LVG7"/>
<dbReference type="eggNOG" id="COG1868">
    <property type="taxonomic scope" value="Bacteria"/>
</dbReference>